<proteinExistence type="predicted"/>
<evidence type="ECO:0000256" key="1">
    <source>
        <dbReference type="ARBA" id="ARBA00023002"/>
    </source>
</evidence>
<organism evidence="3 4">
    <name type="scientific">Roseobacter sinensis</name>
    <dbReference type="NCBI Taxonomy" id="2931391"/>
    <lineage>
        <taxon>Bacteria</taxon>
        <taxon>Pseudomonadati</taxon>
        <taxon>Pseudomonadota</taxon>
        <taxon>Alphaproteobacteria</taxon>
        <taxon>Rhodobacterales</taxon>
        <taxon>Roseobacteraceae</taxon>
        <taxon>Roseobacter</taxon>
    </lineage>
</organism>
<dbReference type="Gene3D" id="3.50.50.60">
    <property type="entry name" value="FAD/NAD(P)-binding domain"/>
    <property type="match status" value="1"/>
</dbReference>
<evidence type="ECO:0000313" key="3">
    <source>
        <dbReference type="EMBL" id="MCV3271663.1"/>
    </source>
</evidence>
<dbReference type="InterPro" id="IPR006076">
    <property type="entry name" value="FAD-dep_OxRdtase"/>
</dbReference>
<reference evidence="3 4" key="1">
    <citation type="submission" date="2022-04" db="EMBL/GenBank/DDBJ databases">
        <title>Roseobacter sp. WL0113 is a bacterium isolated from neritic sediment.</title>
        <authorList>
            <person name="Wang L."/>
            <person name="He W."/>
            <person name="Zhang D.-F."/>
        </authorList>
    </citation>
    <scope>NUCLEOTIDE SEQUENCE [LARGE SCALE GENOMIC DNA]</scope>
    <source>
        <strain evidence="3 4">WL0113</strain>
    </source>
</reference>
<name>A0ABT3BDL0_9RHOB</name>
<dbReference type="EMBL" id="JALIEB010000005">
    <property type="protein sequence ID" value="MCV3271663.1"/>
    <property type="molecule type" value="Genomic_DNA"/>
</dbReference>
<comment type="caution">
    <text evidence="3">The sequence shown here is derived from an EMBL/GenBank/DDBJ whole genome shotgun (WGS) entry which is preliminary data.</text>
</comment>
<protein>
    <submittedName>
        <fullName evidence="3">FAD-binding oxidoreductase</fullName>
    </submittedName>
</protein>
<dbReference type="PANTHER" id="PTHR13847:SF281">
    <property type="entry name" value="FAD DEPENDENT OXIDOREDUCTASE DOMAIN-CONTAINING PROTEIN"/>
    <property type="match status" value="1"/>
</dbReference>
<dbReference type="RefSeq" id="WP_263843987.1">
    <property type="nucleotide sequence ID" value="NZ_JALIEB010000005.1"/>
</dbReference>
<sequence length="429" mass="46192">MQIPDALWRVTAPDAAPAERLEGDLAVDVAIVGGGFTGLRAALAIAEAGSTVAVLEAGDVGFGASGRNGGQVNPMLPVAVPDDLHKAVGPTYFERMAETSLRSADDLFDLIRAYQIPCDARQKGWIRVDHCRAARDVSRRNATLWNSHGADFEFLEREDVERLTGARGYATGTLSARGGAVQPMALVRGLDRVVRAAGAQVFSFAPVKNMARRDGRWHLDVAGHAVTAETVIVATNGYSDSLVRGLKKSVLPLYSTQMATDPLDESEIGPILPEGHTISDTRRLIMYARREPGGQMCFGGIGFDNLRGGVGGFGWIERDAPETFPSLKGVTWRYKWSGHIALTEDRVPHLHEPAPGLICGLGYNGRGVAMSHVMGRELARCALGTPAEDLPFPVTKIPAYKFRAPQVLGAGLAMAALRLRDQMEWKSEA</sequence>
<keyword evidence="4" id="KW-1185">Reference proteome</keyword>
<dbReference type="Proteomes" id="UP001208690">
    <property type="component" value="Unassembled WGS sequence"/>
</dbReference>
<dbReference type="SUPFAM" id="SSF51905">
    <property type="entry name" value="FAD/NAD(P)-binding domain"/>
    <property type="match status" value="1"/>
</dbReference>
<evidence type="ECO:0000313" key="4">
    <source>
        <dbReference type="Proteomes" id="UP001208690"/>
    </source>
</evidence>
<keyword evidence="1" id="KW-0560">Oxidoreductase</keyword>
<accession>A0ABT3BDL0</accession>
<dbReference type="PANTHER" id="PTHR13847">
    <property type="entry name" value="SARCOSINE DEHYDROGENASE-RELATED"/>
    <property type="match status" value="1"/>
</dbReference>
<dbReference type="Pfam" id="PF01266">
    <property type="entry name" value="DAO"/>
    <property type="match status" value="1"/>
</dbReference>
<dbReference type="InterPro" id="IPR036188">
    <property type="entry name" value="FAD/NAD-bd_sf"/>
</dbReference>
<feature type="domain" description="FAD dependent oxidoreductase" evidence="2">
    <location>
        <begin position="28"/>
        <end position="380"/>
    </location>
</feature>
<gene>
    <name evidence="3" type="ORF">MUB52_09500</name>
</gene>
<evidence type="ECO:0000259" key="2">
    <source>
        <dbReference type="Pfam" id="PF01266"/>
    </source>
</evidence>
<dbReference type="Gene3D" id="3.30.9.10">
    <property type="entry name" value="D-Amino Acid Oxidase, subunit A, domain 2"/>
    <property type="match status" value="1"/>
</dbReference>
<dbReference type="PRINTS" id="PR00411">
    <property type="entry name" value="PNDRDTASEI"/>
</dbReference>